<dbReference type="Pfam" id="PF08245">
    <property type="entry name" value="Mur_ligase_M"/>
    <property type="match status" value="1"/>
</dbReference>
<evidence type="ECO:0000256" key="7">
    <source>
        <dbReference type="ARBA" id="ARBA00022984"/>
    </source>
</evidence>
<organism evidence="15 16">
    <name type="scientific">Ornithinimicrobium pekingense</name>
    <dbReference type="NCBI Taxonomy" id="384677"/>
    <lineage>
        <taxon>Bacteria</taxon>
        <taxon>Bacillati</taxon>
        <taxon>Actinomycetota</taxon>
        <taxon>Actinomycetes</taxon>
        <taxon>Micrococcales</taxon>
        <taxon>Ornithinimicrobiaceae</taxon>
        <taxon>Ornithinimicrobium</taxon>
    </lineage>
</organism>
<dbReference type="InterPro" id="IPR035911">
    <property type="entry name" value="MurE/MurF_N"/>
</dbReference>
<gene>
    <name evidence="10 15" type="primary">murF</name>
    <name evidence="15" type="ORF">GCM10011509_16240</name>
</gene>
<keyword evidence="4 10" id="KW-0547">Nucleotide-binding</keyword>
<dbReference type="SUPFAM" id="SSF63418">
    <property type="entry name" value="MurE/MurF N-terminal domain"/>
    <property type="match status" value="1"/>
</dbReference>
<keyword evidence="9 10" id="KW-0961">Cell wall biogenesis/degradation</keyword>
<dbReference type="Proteomes" id="UP000662111">
    <property type="component" value="Unassembled WGS sequence"/>
</dbReference>
<dbReference type="NCBIfam" id="TIGR01143">
    <property type="entry name" value="murF"/>
    <property type="match status" value="1"/>
</dbReference>
<comment type="catalytic activity">
    <reaction evidence="10 11">
        <text>D-alanyl-D-alanine + UDP-N-acetyl-alpha-D-muramoyl-L-alanyl-gamma-D-glutamyl-meso-2,6-diaminopimelate + ATP = UDP-N-acetyl-alpha-D-muramoyl-L-alanyl-gamma-D-glutamyl-meso-2,6-diaminopimeloyl-D-alanyl-D-alanine + ADP + phosphate + H(+)</text>
        <dbReference type="Rhea" id="RHEA:28374"/>
        <dbReference type="ChEBI" id="CHEBI:15378"/>
        <dbReference type="ChEBI" id="CHEBI:30616"/>
        <dbReference type="ChEBI" id="CHEBI:43474"/>
        <dbReference type="ChEBI" id="CHEBI:57822"/>
        <dbReference type="ChEBI" id="CHEBI:61386"/>
        <dbReference type="ChEBI" id="CHEBI:83905"/>
        <dbReference type="ChEBI" id="CHEBI:456216"/>
        <dbReference type="EC" id="6.3.2.10"/>
    </reaction>
</comment>
<dbReference type="Pfam" id="PF01225">
    <property type="entry name" value="Mur_ligase"/>
    <property type="match status" value="1"/>
</dbReference>
<keyword evidence="3 10" id="KW-0132">Cell division</keyword>
<evidence type="ECO:0000259" key="13">
    <source>
        <dbReference type="Pfam" id="PF02875"/>
    </source>
</evidence>
<dbReference type="Pfam" id="PF02875">
    <property type="entry name" value="Mur_ligase_C"/>
    <property type="match status" value="1"/>
</dbReference>
<proteinExistence type="inferred from homology"/>
<dbReference type="Gene3D" id="3.40.1390.10">
    <property type="entry name" value="MurE/MurF, N-terminal domain"/>
    <property type="match status" value="1"/>
</dbReference>
<name>A0ABQ2F7D1_9MICO</name>
<evidence type="ECO:0000313" key="15">
    <source>
        <dbReference type="EMBL" id="GGK68590.1"/>
    </source>
</evidence>
<evidence type="ECO:0000313" key="16">
    <source>
        <dbReference type="Proteomes" id="UP000662111"/>
    </source>
</evidence>
<evidence type="ECO:0000256" key="4">
    <source>
        <dbReference type="ARBA" id="ARBA00022741"/>
    </source>
</evidence>
<dbReference type="SUPFAM" id="SSF53244">
    <property type="entry name" value="MurD-like peptide ligases, peptide-binding domain"/>
    <property type="match status" value="1"/>
</dbReference>
<keyword evidence="5 10" id="KW-0067">ATP-binding</keyword>
<keyword evidence="1 10" id="KW-0963">Cytoplasm</keyword>
<feature type="binding site" evidence="10">
    <location>
        <begin position="133"/>
        <end position="139"/>
    </location>
    <ligand>
        <name>ATP</name>
        <dbReference type="ChEBI" id="CHEBI:30616"/>
    </ligand>
</feature>
<dbReference type="InterPro" id="IPR013221">
    <property type="entry name" value="Mur_ligase_cen"/>
</dbReference>
<comment type="subcellular location">
    <subcellularLocation>
        <location evidence="10 11">Cytoplasm</location>
    </subcellularLocation>
</comment>
<evidence type="ECO:0000259" key="12">
    <source>
        <dbReference type="Pfam" id="PF01225"/>
    </source>
</evidence>
<dbReference type="PANTHER" id="PTHR43024:SF1">
    <property type="entry name" value="UDP-N-ACETYLMURAMOYL-TRIPEPTIDE--D-ALANYL-D-ALANINE LIGASE"/>
    <property type="match status" value="1"/>
</dbReference>
<evidence type="ECO:0000259" key="14">
    <source>
        <dbReference type="Pfam" id="PF08245"/>
    </source>
</evidence>
<keyword evidence="6 10" id="KW-0133">Cell shape</keyword>
<dbReference type="InterPro" id="IPR036565">
    <property type="entry name" value="Mur-like_cat_sf"/>
</dbReference>
<dbReference type="Gene3D" id="3.90.190.20">
    <property type="entry name" value="Mur ligase, C-terminal domain"/>
    <property type="match status" value="1"/>
</dbReference>
<dbReference type="InterPro" id="IPR000713">
    <property type="entry name" value="Mur_ligase_N"/>
</dbReference>
<comment type="pathway">
    <text evidence="10 11">Cell wall biogenesis; peptidoglycan biosynthesis.</text>
</comment>
<comment type="caution">
    <text evidence="15">The sequence shown here is derived from an EMBL/GenBank/DDBJ whole genome shotgun (WGS) entry which is preliminary data.</text>
</comment>
<dbReference type="RefSeq" id="WP_022921515.1">
    <property type="nucleotide sequence ID" value="NZ_BMLB01000003.1"/>
</dbReference>
<evidence type="ECO:0000256" key="11">
    <source>
        <dbReference type="RuleBase" id="RU004136"/>
    </source>
</evidence>
<keyword evidence="7 10" id="KW-0573">Peptidoglycan synthesis</keyword>
<feature type="domain" description="Mur ligase central" evidence="14">
    <location>
        <begin position="131"/>
        <end position="321"/>
    </location>
</feature>
<feature type="domain" description="Mur ligase N-terminal catalytic" evidence="12">
    <location>
        <begin position="32"/>
        <end position="77"/>
    </location>
</feature>
<dbReference type="GO" id="GO:0016874">
    <property type="term" value="F:ligase activity"/>
    <property type="evidence" value="ECO:0007669"/>
    <property type="project" value="UniProtKB-KW"/>
</dbReference>
<sequence>MIPLTLRDIARVTGGRVHPDTAEAAATTITTSVVTDSRAVEPGSLYVARRGESADGHDYLGDAAAAGGAAALTNRETDALPCVVVDEAPDHDPTRRVDLPPYDAVTRAFAAVAREVHDRCAAAGGLRVVGITGSSGKTSTKDLMAQVLPALGPTLAPEASYNSEVGVPLTVCRLAEDTEFLVAEMGASGAGHIEHLTGIAPPQVAVVLNVGTAHLGEFGSREAIGEAKSELVQALPPDGLAVLNADDPVVAGMASRTQARTLLVGRGEDAEVRATDVVLDPDGRASFTLHAPDGPAEGLAVQLQLVGEHHVGNALAVAATAHEWGMPWPEVADALGAATAKSRWRMEVTTRPDGVTVVNDAYNANPDSTKAALRALAAMRRPEGRTLAVLGGMLELGDDSDAEHAGVGRLAGELGVDALVTVGDLAGPAGTAYLQAGGATHHAVEDRHRAEELLADLLRPGDVVLLKSSRDSGLRFLGDALAGRDG</sequence>
<dbReference type="PANTHER" id="PTHR43024">
    <property type="entry name" value="UDP-N-ACETYLMURAMOYL-TRIPEPTIDE--D-ALANYL-D-ALANINE LIGASE"/>
    <property type="match status" value="1"/>
</dbReference>
<dbReference type="EC" id="6.3.2.10" evidence="10 11"/>
<evidence type="ECO:0000256" key="2">
    <source>
        <dbReference type="ARBA" id="ARBA00022598"/>
    </source>
</evidence>
<evidence type="ECO:0000256" key="10">
    <source>
        <dbReference type="HAMAP-Rule" id="MF_02019"/>
    </source>
</evidence>
<dbReference type="Gene3D" id="3.40.1190.10">
    <property type="entry name" value="Mur-like, catalytic domain"/>
    <property type="match status" value="1"/>
</dbReference>
<evidence type="ECO:0000256" key="1">
    <source>
        <dbReference type="ARBA" id="ARBA00022490"/>
    </source>
</evidence>
<dbReference type="InterPro" id="IPR051046">
    <property type="entry name" value="MurCDEF_CellWall_CoF430Synth"/>
</dbReference>
<evidence type="ECO:0000256" key="5">
    <source>
        <dbReference type="ARBA" id="ARBA00022840"/>
    </source>
</evidence>
<accession>A0ABQ2F7D1</accession>
<keyword evidence="2 10" id="KW-0436">Ligase</keyword>
<dbReference type="SUPFAM" id="SSF53623">
    <property type="entry name" value="MurD-like peptide ligases, catalytic domain"/>
    <property type="match status" value="1"/>
</dbReference>
<dbReference type="InterPro" id="IPR004101">
    <property type="entry name" value="Mur_ligase_C"/>
</dbReference>
<evidence type="ECO:0000256" key="8">
    <source>
        <dbReference type="ARBA" id="ARBA00023306"/>
    </source>
</evidence>
<dbReference type="InterPro" id="IPR005863">
    <property type="entry name" value="UDP-N-AcMur_synth"/>
</dbReference>
<dbReference type="HAMAP" id="MF_02019">
    <property type="entry name" value="MurF"/>
    <property type="match status" value="1"/>
</dbReference>
<dbReference type="EMBL" id="BMLB01000003">
    <property type="protein sequence ID" value="GGK68590.1"/>
    <property type="molecule type" value="Genomic_DNA"/>
</dbReference>
<feature type="domain" description="Mur ligase C-terminal" evidence="13">
    <location>
        <begin position="345"/>
        <end position="470"/>
    </location>
</feature>
<evidence type="ECO:0000256" key="6">
    <source>
        <dbReference type="ARBA" id="ARBA00022960"/>
    </source>
</evidence>
<evidence type="ECO:0000256" key="3">
    <source>
        <dbReference type="ARBA" id="ARBA00022618"/>
    </source>
</evidence>
<evidence type="ECO:0000256" key="9">
    <source>
        <dbReference type="ARBA" id="ARBA00023316"/>
    </source>
</evidence>
<reference evidence="16" key="1">
    <citation type="journal article" date="2019" name="Int. J. Syst. Evol. Microbiol.">
        <title>The Global Catalogue of Microorganisms (GCM) 10K type strain sequencing project: providing services to taxonomists for standard genome sequencing and annotation.</title>
        <authorList>
            <consortium name="The Broad Institute Genomics Platform"/>
            <consortium name="The Broad Institute Genome Sequencing Center for Infectious Disease"/>
            <person name="Wu L."/>
            <person name="Ma J."/>
        </authorList>
    </citation>
    <scope>NUCLEOTIDE SEQUENCE [LARGE SCALE GENOMIC DNA]</scope>
    <source>
        <strain evidence="16">CGMCC 1.5362</strain>
    </source>
</reference>
<dbReference type="InterPro" id="IPR036615">
    <property type="entry name" value="Mur_ligase_C_dom_sf"/>
</dbReference>
<keyword evidence="16" id="KW-1185">Reference proteome</keyword>
<protein>
    <recommendedName>
        <fullName evidence="10 11">UDP-N-acetylmuramoyl-tripeptide--D-alanyl-D-alanine ligase</fullName>
        <ecNumber evidence="10 11">6.3.2.10</ecNumber>
    </recommendedName>
    <alternativeName>
        <fullName evidence="10">D-alanyl-D-alanine-adding enzyme</fullName>
    </alternativeName>
</protein>
<comment type="function">
    <text evidence="10 11">Involved in cell wall formation. Catalyzes the final step in the synthesis of UDP-N-acetylmuramoyl-pentapeptide, the precursor of murein.</text>
</comment>
<comment type="similarity">
    <text evidence="10">Belongs to the MurCDEF family. MurF subfamily.</text>
</comment>
<keyword evidence="8 10" id="KW-0131">Cell cycle</keyword>